<dbReference type="AlphaFoldDB" id="A0A1H0EGP5"/>
<dbReference type="EMBL" id="FNGY01000009">
    <property type="protein sequence ID" value="SDN81523.1"/>
    <property type="molecule type" value="Genomic_DNA"/>
</dbReference>
<proteinExistence type="predicted"/>
<name>A0A1H0EGP5_9SPHI</name>
<sequence length="43" mass="5057">MKNGIRIDTVMNNKWIRQYGRKIVLGNQVLLLNMLLKEGQNRS</sequence>
<keyword evidence="2" id="KW-1185">Reference proteome</keyword>
<dbReference type="Proteomes" id="UP000183200">
    <property type="component" value="Unassembled WGS sequence"/>
</dbReference>
<evidence type="ECO:0000313" key="1">
    <source>
        <dbReference type="EMBL" id="SDN81523.1"/>
    </source>
</evidence>
<evidence type="ECO:0000313" key="2">
    <source>
        <dbReference type="Proteomes" id="UP000183200"/>
    </source>
</evidence>
<accession>A0A1H0EGP5</accession>
<gene>
    <name evidence="1" type="ORF">SAMN05421820_109282</name>
</gene>
<protein>
    <submittedName>
        <fullName evidence="1">Uncharacterized protein</fullName>
    </submittedName>
</protein>
<organism evidence="1 2">
    <name type="scientific">Pedobacter steynii</name>
    <dbReference type="NCBI Taxonomy" id="430522"/>
    <lineage>
        <taxon>Bacteria</taxon>
        <taxon>Pseudomonadati</taxon>
        <taxon>Bacteroidota</taxon>
        <taxon>Sphingobacteriia</taxon>
        <taxon>Sphingobacteriales</taxon>
        <taxon>Sphingobacteriaceae</taxon>
        <taxon>Pedobacter</taxon>
    </lineage>
</organism>
<reference evidence="2" key="1">
    <citation type="submission" date="2016-10" db="EMBL/GenBank/DDBJ databases">
        <authorList>
            <person name="Varghese N."/>
            <person name="Submissions S."/>
        </authorList>
    </citation>
    <scope>NUCLEOTIDE SEQUENCE [LARGE SCALE GENOMIC DNA]</scope>
    <source>
        <strain evidence="2">DSM 19110</strain>
    </source>
</reference>